<accession>A0A2S4LZZ0</accession>
<evidence type="ECO:0000313" key="1">
    <source>
        <dbReference type="EMBL" id="POR48030.1"/>
    </source>
</evidence>
<name>A0A2S4LZZ0_9HYPH</name>
<protein>
    <submittedName>
        <fullName evidence="1">Uncharacterized protein</fullName>
    </submittedName>
</protein>
<sequence>MAYILRSLAVIGVIALNSPVHDGKSMASSAVDAARGVAKSATRIDTHSAMQSLTAAREAAQILAGLDPDTRQRVLALALPGATARLGASEQDSKAGSR</sequence>
<gene>
    <name evidence="1" type="ORF">CYD53_11653</name>
</gene>
<dbReference type="Proteomes" id="UP000236919">
    <property type="component" value="Unassembled WGS sequence"/>
</dbReference>
<organism evidence="1 2">
    <name type="scientific">Bosea psychrotolerans</name>
    <dbReference type="NCBI Taxonomy" id="1871628"/>
    <lineage>
        <taxon>Bacteria</taxon>
        <taxon>Pseudomonadati</taxon>
        <taxon>Pseudomonadota</taxon>
        <taxon>Alphaproteobacteria</taxon>
        <taxon>Hyphomicrobiales</taxon>
        <taxon>Boseaceae</taxon>
        <taxon>Bosea</taxon>
    </lineage>
</organism>
<comment type="caution">
    <text evidence="1">The sequence shown here is derived from an EMBL/GenBank/DDBJ whole genome shotgun (WGS) entry which is preliminary data.</text>
</comment>
<dbReference type="RefSeq" id="WP_103720311.1">
    <property type="nucleotide sequence ID" value="NZ_PQFZ01000016.1"/>
</dbReference>
<dbReference type="EMBL" id="PQFZ01000016">
    <property type="protein sequence ID" value="POR48030.1"/>
    <property type="molecule type" value="Genomic_DNA"/>
</dbReference>
<dbReference type="AlphaFoldDB" id="A0A2S4LZZ0"/>
<reference evidence="1 2" key="1">
    <citation type="submission" date="2018-01" db="EMBL/GenBank/DDBJ databases">
        <title>Genomic Encyclopedia of Type Strains, Phase III (KMG-III): the genomes of soil and plant-associated and newly described type strains.</title>
        <authorList>
            <person name="Whitman W."/>
        </authorList>
    </citation>
    <scope>NUCLEOTIDE SEQUENCE [LARGE SCALE GENOMIC DNA]</scope>
    <source>
        <strain evidence="1 2">1131</strain>
    </source>
</reference>
<evidence type="ECO:0000313" key="2">
    <source>
        <dbReference type="Proteomes" id="UP000236919"/>
    </source>
</evidence>
<proteinExistence type="predicted"/>
<dbReference type="OrthoDB" id="8163049at2"/>
<keyword evidence="2" id="KW-1185">Reference proteome</keyword>